<evidence type="ECO:0000256" key="1">
    <source>
        <dbReference type="ARBA" id="ARBA00004429"/>
    </source>
</evidence>
<dbReference type="InterPro" id="IPR010627">
    <property type="entry name" value="Prepilin_pept_A24_N"/>
</dbReference>
<keyword evidence="9" id="KW-0645">Protease</keyword>
<dbReference type="OrthoDB" id="9789291at2"/>
<dbReference type="EC" id="3.4.23.43" evidence="9"/>
<keyword evidence="5 9" id="KW-0812">Transmembrane</keyword>
<protein>
    <recommendedName>
        <fullName evidence="9">Prepilin leader peptidase/N-methyltransferase</fullName>
        <ecNumber evidence="9">2.1.1.-</ecNumber>
        <ecNumber evidence="9">3.4.23.43</ecNumber>
    </recommendedName>
</protein>
<dbReference type="InterPro" id="IPR014032">
    <property type="entry name" value="Peptidase_A24A_bac"/>
</dbReference>
<dbReference type="GO" id="GO:0008168">
    <property type="term" value="F:methyltransferase activity"/>
    <property type="evidence" value="ECO:0007669"/>
    <property type="project" value="UniProtKB-KW"/>
</dbReference>
<comment type="caution">
    <text evidence="13">The sequence shown here is derived from an EMBL/GenBank/DDBJ whole genome shotgun (WGS) entry which is preliminary data.</text>
</comment>
<dbReference type="EMBL" id="WJIE01000006">
    <property type="protein sequence ID" value="MRG94822.1"/>
    <property type="molecule type" value="Genomic_DNA"/>
</dbReference>
<evidence type="ECO:0000259" key="12">
    <source>
        <dbReference type="Pfam" id="PF06750"/>
    </source>
</evidence>
<feature type="domain" description="Prepilin peptidase A24 N-terminal" evidence="12">
    <location>
        <begin position="16"/>
        <end position="97"/>
    </location>
</feature>
<keyword evidence="3" id="KW-1003">Cell membrane</keyword>
<keyword evidence="6 10" id="KW-1133">Transmembrane helix</keyword>
<name>A0A6N7PRL4_9BACT</name>
<dbReference type="RefSeq" id="WP_153821831.1">
    <property type="nucleotide sequence ID" value="NZ_WJIE01000006.1"/>
</dbReference>
<keyword evidence="7 10" id="KW-0472">Membrane</keyword>
<dbReference type="AlphaFoldDB" id="A0A6N7PRL4"/>
<comment type="function">
    <text evidence="9">Plays an essential role in type IV pili and type II pseudopili formation by proteolytically removing the leader sequence from substrate proteins and subsequently monomethylating the alpha-amino group of the newly exposed N-terminal phenylalanine.</text>
</comment>
<keyword evidence="14" id="KW-1185">Reference proteome</keyword>
<evidence type="ECO:0000256" key="9">
    <source>
        <dbReference type="RuleBase" id="RU003794"/>
    </source>
</evidence>
<dbReference type="PANTHER" id="PTHR30487">
    <property type="entry name" value="TYPE 4 PREPILIN-LIKE PROTEINS LEADER PEPTIDE-PROCESSING ENZYME"/>
    <property type="match status" value="1"/>
</dbReference>
<keyword evidence="9" id="KW-0489">Methyltransferase</keyword>
<dbReference type="GO" id="GO:0032259">
    <property type="term" value="P:methylation"/>
    <property type="evidence" value="ECO:0007669"/>
    <property type="project" value="UniProtKB-KW"/>
</dbReference>
<dbReference type="Proteomes" id="UP000440224">
    <property type="component" value="Unassembled WGS sequence"/>
</dbReference>
<comment type="subcellular location">
    <subcellularLocation>
        <location evidence="1">Cell inner membrane</location>
        <topology evidence="1">Multi-pass membrane protein</topology>
    </subcellularLocation>
    <subcellularLocation>
        <location evidence="9">Cell membrane</location>
        <topology evidence="9">Multi-pass membrane protein</topology>
    </subcellularLocation>
</comment>
<evidence type="ECO:0000313" key="13">
    <source>
        <dbReference type="EMBL" id="MRG94822.1"/>
    </source>
</evidence>
<feature type="transmembrane region" description="Helical" evidence="10">
    <location>
        <begin position="81"/>
        <end position="101"/>
    </location>
</feature>
<dbReference type="GO" id="GO:0005886">
    <property type="term" value="C:plasma membrane"/>
    <property type="evidence" value="ECO:0007669"/>
    <property type="project" value="UniProtKB-SubCell"/>
</dbReference>
<accession>A0A6N7PRL4</accession>
<dbReference type="EC" id="2.1.1.-" evidence="9"/>
<evidence type="ECO:0000256" key="4">
    <source>
        <dbReference type="ARBA" id="ARBA00022519"/>
    </source>
</evidence>
<evidence type="ECO:0000256" key="5">
    <source>
        <dbReference type="ARBA" id="ARBA00022692"/>
    </source>
</evidence>
<dbReference type="PRINTS" id="PR00864">
    <property type="entry name" value="PREPILNPTASE"/>
</dbReference>
<gene>
    <name evidence="13" type="ORF">GF068_23285</name>
</gene>
<comment type="similarity">
    <text evidence="2 8">Belongs to the peptidase A24 family.</text>
</comment>
<keyword evidence="4" id="KW-0997">Cell inner membrane</keyword>
<comment type="catalytic activity">
    <reaction evidence="9">
        <text>Typically cleaves a -Gly-|-Phe- bond to release an N-terminal, basic peptide of 5-8 residues from type IV prepilin, and then N-methylates the new N-terminal amino group, the methyl donor being S-adenosyl-L-methionine.</text>
        <dbReference type="EC" id="3.4.23.43"/>
    </reaction>
</comment>
<proteinExistence type="inferred from homology"/>
<feature type="transmembrane region" description="Helical" evidence="10">
    <location>
        <begin position="166"/>
        <end position="187"/>
    </location>
</feature>
<feature type="domain" description="Prepilin type IV endopeptidase peptidase" evidence="11">
    <location>
        <begin position="121"/>
        <end position="228"/>
    </location>
</feature>
<dbReference type="Pfam" id="PF06750">
    <property type="entry name" value="A24_N_bact"/>
    <property type="match status" value="1"/>
</dbReference>
<dbReference type="PANTHER" id="PTHR30487:SF0">
    <property type="entry name" value="PREPILIN LEADER PEPTIDASE_N-METHYLTRANSFERASE-RELATED"/>
    <property type="match status" value="1"/>
</dbReference>
<evidence type="ECO:0000256" key="6">
    <source>
        <dbReference type="ARBA" id="ARBA00022989"/>
    </source>
</evidence>
<evidence type="ECO:0000256" key="10">
    <source>
        <dbReference type="SAM" id="Phobius"/>
    </source>
</evidence>
<reference evidence="13 14" key="1">
    <citation type="submission" date="2019-10" db="EMBL/GenBank/DDBJ databases">
        <title>A soil myxobacterium in the family Polyangiaceae.</title>
        <authorList>
            <person name="Li Y."/>
            <person name="Wang J."/>
        </authorList>
    </citation>
    <scope>NUCLEOTIDE SEQUENCE [LARGE SCALE GENOMIC DNA]</scope>
    <source>
        <strain evidence="13 14">DSM 14734</strain>
    </source>
</reference>
<feature type="transmembrane region" description="Helical" evidence="10">
    <location>
        <begin position="113"/>
        <end position="132"/>
    </location>
</feature>
<keyword evidence="9" id="KW-0378">Hydrolase</keyword>
<evidence type="ECO:0000256" key="8">
    <source>
        <dbReference type="RuleBase" id="RU003793"/>
    </source>
</evidence>
<keyword evidence="9" id="KW-0511">Multifunctional enzyme</keyword>
<dbReference type="Pfam" id="PF01478">
    <property type="entry name" value="Peptidase_A24"/>
    <property type="match status" value="1"/>
</dbReference>
<sequence length="318" mass="33712">MLGDVPLPVLYGFALIFGLLWGSFLNVVIYRVPRGKSVVRPASCCPACETPIRPWDNIPVLGWLLLRGKARCCGVAVSPRYPLVEAIGGVLSVAIVHVLIAPLDPTTSLARAGAIYVADLALVLGLVAAAFIDLEHMILPDEITLGGAVLGFATASFRDLSFVDSLIGAAVGFGVVWLPFIVIYPRLRGGAGMGLGDAKLLLLAGAWFGWGGALVVLCAGAVQGTLAAIGLLVVRGKIEEPEAVRLEREEIRKELEAMTPEERAEAEKELADDPLAEEAGEGFGQARLAFGPFLVLATLEYLFFGRWAVEAFFGWAGG</sequence>
<feature type="transmembrane region" description="Helical" evidence="10">
    <location>
        <begin position="12"/>
        <end position="30"/>
    </location>
</feature>
<dbReference type="GO" id="GO:0004190">
    <property type="term" value="F:aspartic-type endopeptidase activity"/>
    <property type="evidence" value="ECO:0007669"/>
    <property type="project" value="UniProtKB-EC"/>
</dbReference>
<dbReference type="InterPro" id="IPR050882">
    <property type="entry name" value="Prepilin_peptidase/N-MTase"/>
</dbReference>
<evidence type="ECO:0000259" key="11">
    <source>
        <dbReference type="Pfam" id="PF01478"/>
    </source>
</evidence>
<evidence type="ECO:0000256" key="2">
    <source>
        <dbReference type="ARBA" id="ARBA00005801"/>
    </source>
</evidence>
<organism evidence="13 14">
    <name type="scientific">Polyangium spumosum</name>
    <dbReference type="NCBI Taxonomy" id="889282"/>
    <lineage>
        <taxon>Bacteria</taxon>
        <taxon>Pseudomonadati</taxon>
        <taxon>Myxococcota</taxon>
        <taxon>Polyangia</taxon>
        <taxon>Polyangiales</taxon>
        <taxon>Polyangiaceae</taxon>
        <taxon>Polyangium</taxon>
    </lineage>
</organism>
<feature type="transmembrane region" description="Helical" evidence="10">
    <location>
        <begin position="207"/>
        <end position="234"/>
    </location>
</feature>
<dbReference type="Gene3D" id="1.20.120.1220">
    <property type="match status" value="1"/>
</dbReference>
<dbReference type="InterPro" id="IPR000045">
    <property type="entry name" value="Prepilin_IV_endopep_pep"/>
</dbReference>
<keyword evidence="9" id="KW-0808">Transferase</keyword>
<evidence type="ECO:0000256" key="7">
    <source>
        <dbReference type="ARBA" id="ARBA00023136"/>
    </source>
</evidence>
<evidence type="ECO:0000256" key="3">
    <source>
        <dbReference type="ARBA" id="ARBA00022475"/>
    </source>
</evidence>
<dbReference type="GO" id="GO:0006465">
    <property type="term" value="P:signal peptide processing"/>
    <property type="evidence" value="ECO:0007669"/>
    <property type="project" value="TreeGrafter"/>
</dbReference>
<evidence type="ECO:0000313" key="14">
    <source>
        <dbReference type="Proteomes" id="UP000440224"/>
    </source>
</evidence>